<evidence type="ECO:0000313" key="2">
    <source>
        <dbReference type="EMBL" id="NKY54023.1"/>
    </source>
</evidence>
<dbReference type="GO" id="GO:0009306">
    <property type="term" value="P:protein secretion"/>
    <property type="evidence" value="ECO:0007669"/>
    <property type="project" value="InterPro"/>
</dbReference>
<keyword evidence="3" id="KW-1185">Reference proteome</keyword>
<feature type="compositionally biased region" description="Low complexity" evidence="1">
    <location>
        <begin position="102"/>
        <end position="121"/>
    </location>
</feature>
<reference evidence="2 3" key="1">
    <citation type="submission" date="2020-04" db="EMBL/GenBank/DDBJ databases">
        <title>MicrobeNet Type strains.</title>
        <authorList>
            <person name="Nicholson A.C."/>
        </authorList>
    </citation>
    <scope>NUCLEOTIDE SEQUENCE [LARGE SCALE GENOMIC DNA]</scope>
    <source>
        <strain evidence="2 3">JCM 12354</strain>
    </source>
</reference>
<name>A0A846Y451_9NOCA</name>
<dbReference type="EMBL" id="JAAXOP010000023">
    <property type="protein sequence ID" value="NKY54023.1"/>
    <property type="molecule type" value="Genomic_DNA"/>
</dbReference>
<feature type="compositionally biased region" description="Low complexity" evidence="1">
    <location>
        <begin position="167"/>
        <end position="197"/>
    </location>
</feature>
<comment type="caution">
    <text evidence="2">The sequence shown here is derived from an EMBL/GenBank/DDBJ whole genome shotgun (WGS) entry which is preliminary data.</text>
</comment>
<feature type="region of interest" description="Disordered" evidence="1">
    <location>
        <begin position="97"/>
        <end position="206"/>
    </location>
</feature>
<dbReference type="InterPro" id="IPR022536">
    <property type="entry name" value="EspC"/>
</dbReference>
<dbReference type="AlphaFoldDB" id="A0A846Y451"/>
<dbReference type="Pfam" id="PF10824">
    <property type="entry name" value="T7SS_ESX_EspC"/>
    <property type="match status" value="1"/>
</dbReference>
<feature type="region of interest" description="Disordered" evidence="1">
    <location>
        <begin position="616"/>
        <end position="650"/>
    </location>
</feature>
<feature type="region of interest" description="Disordered" evidence="1">
    <location>
        <begin position="228"/>
        <end position="258"/>
    </location>
</feature>
<accession>A0A846Y451</accession>
<evidence type="ECO:0000256" key="1">
    <source>
        <dbReference type="SAM" id="MobiDB-lite"/>
    </source>
</evidence>
<dbReference type="RefSeq" id="WP_067870973.1">
    <property type="nucleotide sequence ID" value="NZ_JAAXOP010000023.1"/>
</dbReference>
<gene>
    <name evidence="2" type="ORF">HGA08_27905</name>
</gene>
<feature type="compositionally biased region" description="Low complexity" evidence="1">
    <location>
        <begin position="616"/>
        <end position="631"/>
    </location>
</feature>
<feature type="compositionally biased region" description="Pro residues" evidence="1">
    <location>
        <begin position="632"/>
        <end position="641"/>
    </location>
</feature>
<sequence length="650" mass="66404">MEIDLPVLRQLEEQHRRVAAEIRDWAEPPHDWLRSFIPTYGKIAQPVKDALDDYYDARQRAGNALADDHDATADSLAAAARAYEEGDNELGAQIRRAGDETSGGTPPSTSSPTPVSSGPSPIGDRVPGVDTSPAAAQPGEVPSAQSPAAVGPDVTAPQVPGAGGPAAAGDDPGSAAPGIAASAPGAPTQLGAAAPDGGQAGAGTTAGSGVAAGTTPLAGVPLAGTAAASAGAGQSGYGTDDRNAGGQSAATAGRSDASPMPVVTPFAAAVAAAKDKKSEPDYVVGDLIDNDLLVARTLLAAVLAATESTTVGMHWSVAVMRGPAGAGVFITSNEGRGWLPAQMYLPREVSTPWSWDDMLDDGSGTTASPWEGITDPARVLVEFGLAWGPKANAALVALASSAPIDGGLRTRFPDVAMEGMVGPEYEVDLRVHTPDTVDRLDLTGSAEAAASIAAVPDSQLREYCAALAGDAHGKLIRTAPAIPEASETRRIRDRILAVVEAGQQVSPQWWEELREADDMLAAAMLSRRVDVARVEPGELRLAEEGAVLRALVFERRCNELLLLLADDPTRQQLRDAAYAHDQVLNHPQFVEVPATVSTTEAATVDRAVPAGTRVTAPGVTAGPPNGAVVAPPSVPPPPVVTPGPGQGQGN</sequence>
<dbReference type="Proteomes" id="UP000565711">
    <property type="component" value="Unassembled WGS sequence"/>
</dbReference>
<proteinExistence type="predicted"/>
<organism evidence="2 3">
    <name type="scientific">Nocardia vermiculata</name>
    <dbReference type="NCBI Taxonomy" id="257274"/>
    <lineage>
        <taxon>Bacteria</taxon>
        <taxon>Bacillati</taxon>
        <taxon>Actinomycetota</taxon>
        <taxon>Actinomycetes</taxon>
        <taxon>Mycobacteriales</taxon>
        <taxon>Nocardiaceae</taxon>
        <taxon>Nocardia</taxon>
    </lineage>
</organism>
<evidence type="ECO:0000313" key="3">
    <source>
        <dbReference type="Proteomes" id="UP000565711"/>
    </source>
</evidence>
<protein>
    <submittedName>
        <fullName evidence="2">Uncharacterized protein</fullName>
    </submittedName>
</protein>